<dbReference type="EMBL" id="BMZC01000027">
    <property type="protein sequence ID" value="GGZ84110.1"/>
    <property type="molecule type" value="Genomic_DNA"/>
</dbReference>
<dbReference type="SUPFAM" id="SSF55785">
    <property type="entry name" value="PYP-like sensor domain (PAS domain)"/>
    <property type="match status" value="2"/>
</dbReference>
<dbReference type="PROSITE" id="PS50887">
    <property type="entry name" value="GGDEF"/>
    <property type="match status" value="1"/>
</dbReference>
<dbReference type="SUPFAM" id="SSF141868">
    <property type="entry name" value="EAL domain-like"/>
    <property type="match status" value="1"/>
</dbReference>
<dbReference type="PANTHER" id="PTHR44757">
    <property type="entry name" value="DIGUANYLATE CYCLASE DGCP"/>
    <property type="match status" value="1"/>
</dbReference>
<dbReference type="SMART" id="SM00267">
    <property type="entry name" value="GGDEF"/>
    <property type="match status" value="1"/>
</dbReference>
<proteinExistence type="predicted"/>
<name>A0A8H9IL66_9ALTE</name>
<evidence type="ECO:0000259" key="1">
    <source>
        <dbReference type="PROSITE" id="PS50112"/>
    </source>
</evidence>
<accession>A0A8H9IL66</accession>
<feature type="domain" description="EAL" evidence="2">
    <location>
        <begin position="546"/>
        <end position="800"/>
    </location>
</feature>
<feature type="domain" description="PAS" evidence="1">
    <location>
        <begin position="121"/>
        <end position="185"/>
    </location>
</feature>
<dbReference type="PROSITE" id="PS50112">
    <property type="entry name" value="PAS"/>
    <property type="match status" value="2"/>
</dbReference>
<protein>
    <submittedName>
        <fullName evidence="4">Oxygen-sensing cyclic-di-GMP phosphodiesterase</fullName>
    </submittedName>
</protein>
<dbReference type="SUPFAM" id="SSF55781">
    <property type="entry name" value="GAF domain-like"/>
    <property type="match status" value="1"/>
</dbReference>
<dbReference type="SMART" id="SM00091">
    <property type="entry name" value="PAS"/>
    <property type="match status" value="2"/>
</dbReference>
<comment type="caution">
    <text evidence="4">The sequence shown here is derived from an EMBL/GenBank/DDBJ whole genome shotgun (WGS) entry which is preliminary data.</text>
</comment>
<sequence length="833" mass="93111">MNNTMHNTESMMAAIDGITLPIILLDRMGAICNFNLGAATLLGITAKHAVGKNINALCSDITMPDVNVQGNTQTYELKARITRTSKSHWLRITSSKAPNVEDSSVLMIIRDITNEIESRKQQNLFQTVTDYFDKALMILDCDYKIIQINKAFTNIFGYTSSEIYGLRPRDKLFKETISPEDERQIDVFNATKEPFDFTVSTLTKTNQEVWANFTCSQMSEDWVIDEKAYYVVFISDVTQAKQLEELKRVGLSMLSTSDPLKAFTSFASIYAPPLLNGVQPKFAMLNGQSFSASRVNELSKAHYVHYSKIPDLHPWLKSFAKDKLIYSTPLTSKSGRLIGLILLPVVHPERLDEHQIEALTILAQLGGLALQHHGALTKIDRLTQYDSLTGLFNSRYMEQFVHQELSKNTDEVAVISLGICNLELITEPCGSQAADRVILETAKRLKTTAGRASHISRAESGEFFLVTKLMDMDSLRMLCEVLLGSTTQVLEVNEYSIEIETCAGIAFGQAENFKALCDQAHIAKNRAHIGTYGFFDEGMNGVSKERLLLSYSLKKAINDSQLKLFYQPQVCLKTMRVMGVEALARWYSPEHGNVSPEKFIQLAEKIGEIDRVSMWAIKAACEQMAYWRTIGVSVPTVSVNLSQLNLNIDGLDQYVDRILKSYHLPASCLILELTETATSELTPSKMNMILALRDIGVRLSMDDFGTGFSSLANLASLPVSEIKIDKSFVQAIATDERFNVLVSSIIDMGNKLGLTVVAEGVESKQQLDLLRSYNCPIIQGFIYSKAVSADELTLLVKKNAFNSKIKGIPCASPRIQYDRFTQMPELYFNRTPL</sequence>
<evidence type="ECO:0000259" key="2">
    <source>
        <dbReference type="PROSITE" id="PS50883"/>
    </source>
</evidence>
<reference evidence="4" key="2">
    <citation type="submission" date="2020-09" db="EMBL/GenBank/DDBJ databases">
        <authorList>
            <person name="Sun Q."/>
            <person name="Kim S."/>
        </authorList>
    </citation>
    <scope>NUCLEOTIDE SEQUENCE</scope>
    <source>
        <strain evidence="4">KCTC 32337</strain>
    </source>
</reference>
<dbReference type="PANTHER" id="PTHR44757:SF2">
    <property type="entry name" value="BIOFILM ARCHITECTURE MAINTENANCE PROTEIN MBAA"/>
    <property type="match status" value="1"/>
</dbReference>
<dbReference type="Pfam" id="PF00990">
    <property type="entry name" value="GGDEF"/>
    <property type="match status" value="1"/>
</dbReference>
<dbReference type="InterPro" id="IPR043128">
    <property type="entry name" value="Rev_trsase/Diguanyl_cyclase"/>
</dbReference>
<dbReference type="SMART" id="SM00052">
    <property type="entry name" value="EAL"/>
    <property type="match status" value="1"/>
</dbReference>
<dbReference type="InterPro" id="IPR000014">
    <property type="entry name" value="PAS"/>
</dbReference>
<organism evidence="4 5">
    <name type="scientific">Paraglaciecola chathamensis</name>
    <dbReference type="NCBI Taxonomy" id="368405"/>
    <lineage>
        <taxon>Bacteria</taxon>
        <taxon>Pseudomonadati</taxon>
        <taxon>Pseudomonadota</taxon>
        <taxon>Gammaproteobacteria</taxon>
        <taxon>Alteromonadales</taxon>
        <taxon>Alteromonadaceae</taxon>
        <taxon>Paraglaciecola</taxon>
    </lineage>
</organism>
<feature type="domain" description="PAS" evidence="1">
    <location>
        <begin position="7"/>
        <end position="65"/>
    </location>
</feature>
<dbReference type="NCBIfam" id="TIGR00229">
    <property type="entry name" value="sensory_box"/>
    <property type="match status" value="2"/>
</dbReference>
<dbReference type="InterPro" id="IPR029787">
    <property type="entry name" value="Nucleotide_cyclase"/>
</dbReference>
<dbReference type="InterPro" id="IPR035965">
    <property type="entry name" value="PAS-like_dom_sf"/>
</dbReference>
<reference evidence="4" key="1">
    <citation type="journal article" date="2014" name="Int. J. Syst. Evol. Microbiol.">
        <title>Complete genome sequence of Corynebacterium casei LMG S-19264T (=DSM 44701T), isolated from a smear-ripened cheese.</title>
        <authorList>
            <consortium name="US DOE Joint Genome Institute (JGI-PGF)"/>
            <person name="Walter F."/>
            <person name="Albersmeier A."/>
            <person name="Kalinowski J."/>
            <person name="Ruckert C."/>
        </authorList>
    </citation>
    <scope>NUCLEOTIDE SEQUENCE</scope>
    <source>
        <strain evidence="4">KCTC 32337</strain>
    </source>
</reference>
<dbReference type="Pfam" id="PF13426">
    <property type="entry name" value="PAS_9"/>
    <property type="match status" value="2"/>
</dbReference>
<dbReference type="Gene3D" id="3.20.20.450">
    <property type="entry name" value="EAL domain"/>
    <property type="match status" value="1"/>
</dbReference>
<dbReference type="Gene3D" id="3.30.450.20">
    <property type="entry name" value="PAS domain"/>
    <property type="match status" value="2"/>
</dbReference>
<dbReference type="CDD" id="cd01948">
    <property type="entry name" value="EAL"/>
    <property type="match status" value="1"/>
</dbReference>
<dbReference type="Proteomes" id="UP000622604">
    <property type="component" value="Unassembled WGS sequence"/>
</dbReference>
<dbReference type="InterPro" id="IPR052155">
    <property type="entry name" value="Biofilm_reg_signaling"/>
</dbReference>
<evidence type="ECO:0000313" key="4">
    <source>
        <dbReference type="EMBL" id="GGZ84110.1"/>
    </source>
</evidence>
<gene>
    <name evidence="4" type="primary">dos</name>
    <name evidence="4" type="ORF">GCM10011274_47000</name>
</gene>
<dbReference type="InterPro" id="IPR035919">
    <property type="entry name" value="EAL_sf"/>
</dbReference>
<dbReference type="AlphaFoldDB" id="A0A8H9IL66"/>
<dbReference type="InterPro" id="IPR001633">
    <property type="entry name" value="EAL_dom"/>
</dbReference>
<evidence type="ECO:0000259" key="3">
    <source>
        <dbReference type="PROSITE" id="PS50887"/>
    </source>
</evidence>
<dbReference type="RefSeq" id="WP_191867421.1">
    <property type="nucleotide sequence ID" value="NZ_BMZC01000027.1"/>
</dbReference>
<feature type="domain" description="GGDEF" evidence="3">
    <location>
        <begin position="410"/>
        <end position="537"/>
    </location>
</feature>
<evidence type="ECO:0000313" key="5">
    <source>
        <dbReference type="Proteomes" id="UP000622604"/>
    </source>
</evidence>
<dbReference type="PROSITE" id="PS50883">
    <property type="entry name" value="EAL"/>
    <property type="match status" value="1"/>
</dbReference>
<dbReference type="InterPro" id="IPR000160">
    <property type="entry name" value="GGDEF_dom"/>
</dbReference>
<dbReference type="CDD" id="cd00130">
    <property type="entry name" value="PAS"/>
    <property type="match status" value="1"/>
</dbReference>
<dbReference type="Pfam" id="PF00563">
    <property type="entry name" value="EAL"/>
    <property type="match status" value="1"/>
</dbReference>
<dbReference type="SUPFAM" id="SSF55073">
    <property type="entry name" value="Nucleotide cyclase"/>
    <property type="match status" value="1"/>
</dbReference>
<dbReference type="Gene3D" id="3.30.70.270">
    <property type="match status" value="1"/>
</dbReference>